<feature type="binding site" evidence="4">
    <location>
        <position position="85"/>
    </location>
    <ligand>
        <name>Mg(2+)</name>
        <dbReference type="ChEBI" id="CHEBI:18420"/>
        <label>1</label>
    </ligand>
</feature>
<evidence type="ECO:0000256" key="4">
    <source>
        <dbReference type="HAMAP-Rule" id="MF_02095"/>
    </source>
</evidence>
<gene>
    <name evidence="4 6" type="primary">cysQ</name>
    <name evidence="6" type="ORF">ERCIPICE3303_616</name>
</gene>
<evidence type="ECO:0000256" key="2">
    <source>
        <dbReference type="ARBA" id="ARBA00022723"/>
    </source>
</evidence>
<dbReference type="GO" id="GO:0000287">
    <property type="term" value="F:magnesium ion binding"/>
    <property type="evidence" value="ECO:0007669"/>
    <property type="project" value="UniProtKB-UniRule"/>
</dbReference>
<dbReference type="PRINTS" id="PR00377">
    <property type="entry name" value="IMPHPHTASES"/>
</dbReference>
<accession>A0A803GCZ0</accession>
<evidence type="ECO:0000256" key="1">
    <source>
        <dbReference type="ARBA" id="ARBA00001625"/>
    </source>
</evidence>
<comment type="function">
    <text evidence="4">Converts adenosine-3',5'-bisphosphate (PAP) to AMP.</text>
</comment>
<feature type="binding site" evidence="4">
    <location>
        <position position="64"/>
    </location>
    <ligand>
        <name>substrate</name>
    </ligand>
</feature>
<keyword evidence="4 6" id="KW-0378">Hydrolase</keyword>
<keyword evidence="4" id="KW-1003">Cell membrane</keyword>
<evidence type="ECO:0000313" key="7">
    <source>
        <dbReference type="Proteomes" id="UP000294289"/>
    </source>
</evidence>
<feature type="binding site" evidence="4">
    <location>
        <position position="86"/>
    </location>
    <ligand>
        <name>Mg(2+)</name>
        <dbReference type="ChEBI" id="CHEBI:18420"/>
        <label>2</label>
    </ligand>
</feature>
<dbReference type="PANTHER" id="PTHR43028">
    <property type="entry name" value="3'(2'),5'-BISPHOSPHATE NUCLEOTIDASE 1"/>
    <property type="match status" value="1"/>
</dbReference>
<sequence length="246" mass="27548">MLDKICCLAYQAGCAIEKVYNGLIPLNIEIKPDQSMVTNADLTAHKIIVEGLKILTPEIPILSEEKSIPWIYRKNWEQYWLVDPLDGTTEFLNHNDEFTVNIAFIESGIPVLGVIYAPALKIMYYALKNQAWKKENGLNIKIHVKNVNPPIVVISRSHNNKKLNSYLKTLTKHRITKIGSSLKFCMIAEGTAQIYPRLGATHIWDTGAGHAIAVASGAKMTDLQGKNIDYLPSKSYVNPEFIVSLI</sequence>
<dbReference type="InterPro" id="IPR050725">
    <property type="entry name" value="CysQ/Inositol_MonoPase"/>
</dbReference>
<dbReference type="InterPro" id="IPR020583">
    <property type="entry name" value="Inositol_monoP_metal-BS"/>
</dbReference>
<dbReference type="FunFam" id="3.40.190.80:FF:000005">
    <property type="entry name" value="3'(2'),5'-bisphosphate nucleotidase CysQ"/>
    <property type="match status" value="1"/>
</dbReference>
<feature type="binding site" evidence="5">
    <location>
        <position position="64"/>
    </location>
    <ligand>
        <name>Mg(2+)</name>
        <dbReference type="ChEBI" id="CHEBI:18420"/>
        <label>1</label>
        <note>catalytic</note>
    </ligand>
</feature>
<evidence type="ECO:0000256" key="5">
    <source>
        <dbReference type="PIRSR" id="PIRSR600760-2"/>
    </source>
</evidence>
<comment type="cofactor">
    <cofactor evidence="4 5">
        <name>Mg(2+)</name>
        <dbReference type="ChEBI" id="CHEBI:18420"/>
    </cofactor>
</comment>
<evidence type="ECO:0000256" key="3">
    <source>
        <dbReference type="ARBA" id="ARBA00022842"/>
    </source>
</evidence>
<evidence type="ECO:0000313" key="6">
    <source>
        <dbReference type="EMBL" id="VFP88822.1"/>
    </source>
</evidence>
<feature type="binding site" evidence="5">
    <location>
        <position position="85"/>
    </location>
    <ligand>
        <name>Mg(2+)</name>
        <dbReference type="ChEBI" id="CHEBI:18420"/>
        <label>1</label>
        <note>catalytic</note>
    </ligand>
</feature>
<comment type="subcellular location">
    <subcellularLocation>
        <location evidence="4">Cell inner membrane</location>
        <topology evidence="4">Peripheral membrane protein</topology>
        <orientation evidence="4">Cytoplasmic side</orientation>
    </subcellularLocation>
</comment>
<keyword evidence="4" id="KW-0997">Cell inner membrane</keyword>
<dbReference type="Proteomes" id="UP000294289">
    <property type="component" value="Chromosome"/>
</dbReference>
<dbReference type="NCBIfam" id="TIGR01331">
    <property type="entry name" value="bisphos_cysQ"/>
    <property type="match status" value="1"/>
</dbReference>
<feature type="binding site" evidence="4">
    <location>
        <position position="64"/>
    </location>
    <ligand>
        <name>Mg(2+)</name>
        <dbReference type="ChEBI" id="CHEBI:18420"/>
        <label>1</label>
    </ligand>
</feature>
<dbReference type="OrthoDB" id="9785695at2"/>
<dbReference type="GO" id="GO:0050427">
    <property type="term" value="P:3'-phosphoadenosine 5'-phosphosulfate metabolic process"/>
    <property type="evidence" value="ECO:0007669"/>
    <property type="project" value="TreeGrafter"/>
</dbReference>
<dbReference type="Gene3D" id="3.30.540.10">
    <property type="entry name" value="Fructose-1,6-Bisphosphatase, subunit A, domain 1"/>
    <property type="match status" value="1"/>
</dbReference>
<dbReference type="HAMAP" id="MF_02095">
    <property type="entry name" value="CysQ"/>
    <property type="match status" value="1"/>
</dbReference>
<feature type="binding site" evidence="4">
    <location>
        <position position="83"/>
    </location>
    <ligand>
        <name>Mg(2+)</name>
        <dbReference type="ChEBI" id="CHEBI:18420"/>
        <label>2</label>
    </ligand>
</feature>
<dbReference type="Pfam" id="PF00459">
    <property type="entry name" value="Inositol_P"/>
    <property type="match status" value="1"/>
</dbReference>
<feature type="binding site" evidence="4">
    <location>
        <position position="205"/>
    </location>
    <ligand>
        <name>Mg(2+)</name>
        <dbReference type="ChEBI" id="CHEBI:18420"/>
        <label>2</label>
    </ligand>
</feature>
<dbReference type="AlphaFoldDB" id="A0A803GCZ0"/>
<dbReference type="InterPro" id="IPR000760">
    <property type="entry name" value="Inositol_monophosphatase-like"/>
</dbReference>
<keyword evidence="3 4" id="KW-0460">Magnesium</keyword>
<feature type="binding site" evidence="4">
    <location>
        <position position="83"/>
    </location>
    <ligand>
        <name>Mg(2+)</name>
        <dbReference type="ChEBI" id="CHEBI:18420"/>
        <label>1</label>
    </ligand>
</feature>
<keyword evidence="2 4" id="KW-0479">Metal-binding</keyword>
<organism evidence="6 7">
    <name type="scientific">Candidatus Erwinia haradaeae</name>
    <dbReference type="NCBI Taxonomy" id="1922217"/>
    <lineage>
        <taxon>Bacteria</taxon>
        <taxon>Pseudomonadati</taxon>
        <taxon>Pseudomonadota</taxon>
        <taxon>Gammaproteobacteria</taxon>
        <taxon>Enterobacterales</taxon>
        <taxon>Erwiniaceae</taxon>
        <taxon>Erwinia</taxon>
    </lineage>
</organism>
<dbReference type="GO" id="GO:0005886">
    <property type="term" value="C:plasma membrane"/>
    <property type="evidence" value="ECO:0007669"/>
    <property type="project" value="UniProtKB-SubCell"/>
</dbReference>
<feature type="binding site" evidence="5">
    <location>
        <position position="205"/>
    </location>
    <ligand>
        <name>Mg(2+)</name>
        <dbReference type="ChEBI" id="CHEBI:18420"/>
        <label>1</label>
        <note>catalytic</note>
    </ligand>
</feature>
<name>A0A803GCZ0_9GAMM</name>
<dbReference type="Gene3D" id="3.40.190.80">
    <property type="match status" value="1"/>
</dbReference>
<dbReference type="GO" id="GO:0008441">
    <property type="term" value="F:3'(2'),5'-bisphosphate nucleotidase activity"/>
    <property type="evidence" value="ECO:0007669"/>
    <property type="project" value="UniProtKB-UniRule"/>
</dbReference>
<dbReference type="SUPFAM" id="SSF56655">
    <property type="entry name" value="Carbohydrate phosphatase"/>
    <property type="match status" value="1"/>
</dbReference>
<reference evidence="6 7" key="1">
    <citation type="submission" date="2019-02" db="EMBL/GenBank/DDBJ databases">
        <authorList>
            <person name="Manzano-Marin A."/>
            <person name="Manzano-Marin A."/>
        </authorList>
    </citation>
    <scope>NUCLEOTIDE SEQUENCE [LARGE SCALE GENOMIC DNA]</scope>
    <source>
        <strain evidence="6 7">ErCipiceae</strain>
    </source>
</reference>
<keyword evidence="4" id="KW-0472">Membrane</keyword>
<comment type="similarity">
    <text evidence="4">Belongs to the inositol monophosphatase superfamily. CysQ family.</text>
</comment>
<feature type="binding site" evidence="5">
    <location>
        <position position="86"/>
    </location>
    <ligand>
        <name>Mg(2+)</name>
        <dbReference type="ChEBI" id="CHEBI:18420"/>
        <label>1</label>
        <note>catalytic</note>
    </ligand>
</feature>
<dbReference type="GO" id="GO:0000103">
    <property type="term" value="P:sulfate assimilation"/>
    <property type="evidence" value="ECO:0007669"/>
    <property type="project" value="TreeGrafter"/>
</dbReference>
<comment type="catalytic activity">
    <reaction evidence="1 4">
        <text>adenosine 3',5'-bisphosphate + H2O = AMP + phosphate</text>
        <dbReference type="Rhea" id="RHEA:10040"/>
        <dbReference type="ChEBI" id="CHEBI:15377"/>
        <dbReference type="ChEBI" id="CHEBI:43474"/>
        <dbReference type="ChEBI" id="CHEBI:58343"/>
        <dbReference type="ChEBI" id="CHEBI:456215"/>
        <dbReference type="EC" id="3.1.3.7"/>
    </reaction>
</comment>
<dbReference type="EMBL" id="LR217737">
    <property type="protein sequence ID" value="VFP88822.1"/>
    <property type="molecule type" value="Genomic_DNA"/>
</dbReference>
<dbReference type="PANTHER" id="PTHR43028:SF5">
    <property type="entry name" value="3'(2'),5'-BISPHOSPHATE NUCLEOTIDASE 1"/>
    <property type="match status" value="1"/>
</dbReference>
<feature type="binding site" evidence="5">
    <location>
        <position position="83"/>
    </location>
    <ligand>
        <name>Mg(2+)</name>
        <dbReference type="ChEBI" id="CHEBI:18420"/>
        <label>1</label>
        <note>catalytic</note>
    </ligand>
</feature>
<feature type="binding site" evidence="4">
    <location>
        <position position="205"/>
    </location>
    <ligand>
        <name>substrate</name>
    </ligand>
</feature>
<dbReference type="CDD" id="cd01638">
    <property type="entry name" value="CysQ"/>
    <property type="match status" value="1"/>
</dbReference>
<proteinExistence type="inferred from homology"/>
<dbReference type="PROSITE" id="PS00629">
    <property type="entry name" value="IMP_1"/>
    <property type="match status" value="1"/>
</dbReference>
<protein>
    <recommendedName>
        <fullName evidence="4">3'(2'),5'-bisphosphate nucleotidase CysQ</fullName>
        <ecNumber evidence="4">3.1.3.7</ecNumber>
    </recommendedName>
    <alternativeName>
        <fullName evidence="4">3'(2'),5-bisphosphonucleoside 3'(2')-phosphohydrolase</fullName>
    </alternativeName>
    <alternativeName>
        <fullName evidence="4">3'-phosphoadenosine 5'-phosphate phosphatase</fullName>
        <shortName evidence="4">PAP phosphatase</shortName>
    </alternativeName>
</protein>
<dbReference type="InterPro" id="IPR006240">
    <property type="entry name" value="CysQ"/>
</dbReference>
<dbReference type="EC" id="3.1.3.7" evidence="4"/>
<dbReference type="RefSeq" id="WP_157991322.1">
    <property type="nucleotide sequence ID" value="NZ_LR217737.1"/>
</dbReference>
<feature type="binding site" evidence="4">
    <location>
        <begin position="85"/>
        <end position="88"/>
    </location>
    <ligand>
        <name>substrate</name>
    </ligand>
</feature>